<dbReference type="Proteomes" id="UP001283361">
    <property type="component" value="Unassembled WGS sequence"/>
</dbReference>
<keyword evidence="2" id="KW-1185">Reference proteome</keyword>
<gene>
    <name evidence="1" type="ORF">RRG08_033458</name>
</gene>
<evidence type="ECO:0000313" key="1">
    <source>
        <dbReference type="EMBL" id="KAK3793881.1"/>
    </source>
</evidence>
<protein>
    <submittedName>
        <fullName evidence="1">Uncharacterized protein</fullName>
    </submittedName>
</protein>
<proteinExistence type="predicted"/>
<comment type="caution">
    <text evidence="1">The sequence shown here is derived from an EMBL/GenBank/DDBJ whole genome shotgun (WGS) entry which is preliminary data.</text>
</comment>
<evidence type="ECO:0000313" key="2">
    <source>
        <dbReference type="Proteomes" id="UP001283361"/>
    </source>
</evidence>
<dbReference type="AlphaFoldDB" id="A0AAE1AV53"/>
<dbReference type="EMBL" id="JAWDGP010001166">
    <property type="protein sequence ID" value="KAK3793881.1"/>
    <property type="molecule type" value="Genomic_DNA"/>
</dbReference>
<name>A0AAE1AV53_9GAST</name>
<sequence>MDTIFCAVRKVVETLLICAEKYFKTPALHSGADVSLELKTKFQLSGWVSYKLPQDTGTSTHRFEPNLQQWTEELRLFSSTLI</sequence>
<accession>A0AAE1AV53</accession>
<organism evidence="1 2">
    <name type="scientific">Elysia crispata</name>
    <name type="common">lettuce slug</name>
    <dbReference type="NCBI Taxonomy" id="231223"/>
    <lineage>
        <taxon>Eukaryota</taxon>
        <taxon>Metazoa</taxon>
        <taxon>Spiralia</taxon>
        <taxon>Lophotrochozoa</taxon>
        <taxon>Mollusca</taxon>
        <taxon>Gastropoda</taxon>
        <taxon>Heterobranchia</taxon>
        <taxon>Euthyneura</taxon>
        <taxon>Panpulmonata</taxon>
        <taxon>Sacoglossa</taxon>
        <taxon>Placobranchoidea</taxon>
        <taxon>Plakobranchidae</taxon>
        <taxon>Elysia</taxon>
    </lineage>
</organism>
<reference evidence="1" key="1">
    <citation type="journal article" date="2023" name="G3 (Bethesda)">
        <title>A reference genome for the long-term kleptoplast-retaining sea slug Elysia crispata morphotype clarki.</title>
        <authorList>
            <person name="Eastman K.E."/>
            <person name="Pendleton A.L."/>
            <person name="Shaikh M.A."/>
            <person name="Suttiyut T."/>
            <person name="Ogas R."/>
            <person name="Tomko P."/>
            <person name="Gavelis G."/>
            <person name="Widhalm J.R."/>
            <person name="Wisecaver J.H."/>
        </authorList>
    </citation>
    <scope>NUCLEOTIDE SEQUENCE</scope>
    <source>
        <strain evidence="1">ECLA1</strain>
    </source>
</reference>